<keyword evidence="3" id="KW-0446">Lipid-binding</keyword>
<evidence type="ECO:0000256" key="3">
    <source>
        <dbReference type="RuleBase" id="RU000628"/>
    </source>
</evidence>
<accession>A0AAJ6UM41</accession>
<keyword evidence="2" id="KW-1015">Disulfide bond</keyword>
<dbReference type="CDD" id="cd01960">
    <property type="entry name" value="nsLTP1"/>
    <property type="match status" value="1"/>
</dbReference>
<name>A0AAJ6UM41_POPEU</name>
<keyword evidence="3" id="KW-0813">Transport</keyword>
<dbReference type="GO" id="GO:0006869">
    <property type="term" value="P:lipid transport"/>
    <property type="evidence" value="ECO:0007669"/>
    <property type="project" value="InterPro"/>
</dbReference>
<proteinExistence type="inferred from homology"/>
<gene>
    <name evidence="7" type="primary">LOC105130912</name>
</gene>
<feature type="domain" description="Bifunctional inhibitor/plant lipid transfer protein/seed storage helical" evidence="5">
    <location>
        <begin position="28"/>
        <end position="114"/>
    </location>
</feature>
<dbReference type="KEGG" id="peu:105130912"/>
<comment type="similarity">
    <text evidence="1 3">Belongs to the plant LTP family.</text>
</comment>
<dbReference type="RefSeq" id="XP_011031945.1">
    <property type="nucleotide sequence ID" value="XM_011033643.1"/>
</dbReference>
<keyword evidence="4" id="KW-0732">Signal</keyword>
<evidence type="ECO:0000256" key="4">
    <source>
        <dbReference type="SAM" id="SignalP"/>
    </source>
</evidence>
<feature type="chain" id="PRO_5042474347" description="Non-specific lipid-transfer protein" evidence="4">
    <location>
        <begin position="26"/>
        <end position="118"/>
    </location>
</feature>
<dbReference type="InterPro" id="IPR000528">
    <property type="entry name" value="Plant_nsLTP"/>
</dbReference>
<organism evidence="6 7">
    <name type="scientific">Populus euphratica</name>
    <name type="common">Euphrates poplar</name>
    <dbReference type="NCBI Taxonomy" id="75702"/>
    <lineage>
        <taxon>Eukaryota</taxon>
        <taxon>Viridiplantae</taxon>
        <taxon>Streptophyta</taxon>
        <taxon>Embryophyta</taxon>
        <taxon>Tracheophyta</taxon>
        <taxon>Spermatophyta</taxon>
        <taxon>Magnoliopsida</taxon>
        <taxon>eudicotyledons</taxon>
        <taxon>Gunneridae</taxon>
        <taxon>Pentapetalae</taxon>
        <taxon>rosids</taxon>
        <taxon>fabids</taxon>
        <taxon>Malpighiales</taxon>
        <taxon>Salicaceae</taxon>
        <taxon>Saliceae</taxon>
        <taxon>Populus</taxon>
    </lineage>
</organism>
<dbReference type="PANTHER" id="PTHR33076">
    <property type="entry name" value="NON-SPECIFIC LIPID-TRANSFER PROTEIN 2-RELATED"/>
    <property type="match status" value="1"/>
</dbReference>
<dbReference type="InterPro" id="IPR036312">
    <property type="entry name" value="Bifun_inhib/LTP/seed_sf"/>
</dbReference>
<evidence type="ECO:0000259" key="5">
    <source>
        <dbReference type="SMART" id="SM00499"/>
    </source>
</evidence>
<dbReference type="SMART" id="SM00499">
    <property type="entry name" value="AAI"/>
    <property type="match status" value="1"/>
</dbReference>
<dbReference type="Proteomes" id="UP000694918">
    <property type="component" value="Unplaced"/>
</dbReference>
<dbReference type="GeneID" id="105130912"/>
<feature type="signal peptide" evidence="4">
    <location>
        <begin position="1"/>
        <end position="25"/>
    </location>
</feature>
<comment type="function">
    <text evidence="3">Plant non-specific lipid-transfer proteins transfer phospholipids as well as galactolipids across membranes. May play a role in wax or cutin deposition in the cell walls of expanding epidermal cells and certain secretory tissues.</text>
</comment>
<dbReference type="SUPFAM" id="SSF47699">
    <property type="entry name" value="Bifunctional inhibitor/lipid-transfer protein/seed storage 2S albumin"/>
    <property type="match status" value="1"/>
</dbReference>
<protein>
    <recommendedName>
        <fullName evidence="3">Non-specific lipid-transfer protein</fullName>
    </recommendedName>
</protein>
<dbReference type="Gene3D" id="1.10.110.10">
    <property type="entry name" value="Plant lipid-transfer and hydrophobic proteins"/>
    <property type="match status" value="1"/>
</dbReference>
<dbReference type="GO" id="GO:0008289">
    <property type="term" value="F:lipid binding"/>
    <property type="evidence" value="ECO:0007669"/>
    <property type="project" value="UniProtKB-KW"/>
</dbReference>
<evidence type="ECO:0000313" key="7">
    <source>
        <dbReference type="RefSeq" id="XP_011031945.1"/>
    </source>
</evidence>
<dbReference type="Pfam" id="PF00234">
    <property type="entry name" value="Tryp_alpha_amyl"/>
    <property type="match status" value="1"/>
</dbReference>
<reference evidence="7" key="1">
    <citation type="submission" date="2025-08" db="UniProtKB">
        <authorList>
            <consortium name="RefSeq"/>
        </authorList>
    </citation>
    <scope>IDENTIFICATION</scope>
</reference>
<evidence type="ECO:0000256" key="1">
    <source>
        <dbReference type="ARBA" id="ARBA00009748"/>
    </source>
</evidence>
<sequence length="118" mass="12183">MKGAILISLLVVVAMVQFSVKPGEAITCGEVNSDLAACVSYLTGKGGDFPPPQCCAGVIKLKESAVSIADKQAACECVKAAAARIPDIKDEAASSLPAKCKVQADFPISKNFNCADIH</sequence>
<evidence type="ECO:0000256" key="2">
    <source>
        <dbReference type="ARBA" id="ARBA00023157"/>
    </source>
</evidence>
<dbReference type="PRINTS" id="PR00382">
    <property type="entry name" value="LIPIDTRNSFER"/>
</dbReference>
<dbReference type="AlphaFoldDB" id="A0AAJ6UM41"/>
<evidence type="ECO:0000313" key="6">
    <source>
        <dbReference type="Proteomes" id="UP000694918"/>
    </source>
</evidence>
<dbReference type="InterPro" id="IPR016140">
    <property type="entry name" value="Bifunc_inhib/LTP/seed_store"/>
</dbReference>
<keyword evidence="6" id="KW-1185">Reference proteome</keyword>